<sequence>MLNPLLPLSNLTESVSSELTLRYRDVRTADELTHMIQWHLNEHKVQQSDVNELFELEKETENILEQVRTKKTQLMLGVVKNLQEEQKQLRQEKQ</sequence>
<dbReference type="EMBL" id="CM042045">
    <property type="protein sequence ID" value="KAI3682847.1"/>
    <property type="molecule type" value="Genomic_DNA"/>
</dbReference>
<comment type="caution">
    <text evidence="1">The sequence shown here is derived from an EMBL/GenBank/DDBJ whole genome shotgun (WGS) entry which is preliminary data.</text>
</comment>
<reference evidence="1 2" key="2">
    <citation type="journal article" date="2022" name="Mol. Ecol. Resour.">
        <title>The genomes of chicory, endive, great burdock and yacon provide insights into Asteraceae paleo-polyploidization history and plant inulin production.</title>
        <authorList>
            <person name="Fan W."/>
            <person name="Wang S."/>
            <person name="Wang H."/>
            <person name="Wang A."/>
            <person name="Jiang F."/>
            <person name="Liu H."/>
            <person name="Zhao H."/>
            <person name="Xu D."/>
            <person name="Zhang Y."/>
        </authorList>
    </citation>
    <scope>NUCLEOTIDE SEQUENCE [LARGE SCALE GENOMIC DNA]</scope>
    <source>
        <strain evidence="2">cv. Yunnan</strain>
        <tissue evidence="1">Leaves</tissue>
    </source>
</reference>
<proteinExistence type="predicted"/>
<organism evidence="1 2">
    <name type="scientific">Smallanthus sonchifolius</name>
    <dbReference type="NCBI Taxonomy" id="185202"/>
    <lineage>
        <taxon>Eukaryota</taxon>
        <taxon>Viridiplantae</taxon>
        <taxon>Streptophyta</taxon>
        <taxon>Embryophyta</taxon>
        <taxon>Tracheophyta</taxon>
        <taxon>Spermatophyta</taxon>
        <taxon>Magnoliopsida</taxon>
        <taxon>eudicotyledons</taxon>
        <taxon>Gunneridae</taxon>
        <taxon>Pentapetalae</taxon>
        <taxon>asterids</taxon>
        <taxon>campanulids</taxon>
        <taxon>Asterales</taxon>
        <taxon>Asteraceae</taxon>
        <taxon>Asteroideae</taxon>
        <taxon>Heliantheae alliance</taxon>
        <taxon>Millerieae</taxon>
        <taxon>Smallanthus</taxon>
    </lineage>
</organism>
<dbReference type="Proteomes" id="UP001056120">
    <property type="component" value="Linkage Group LG28"/>
</dbReference>
<name>A0ACB8YB08_9ASTR</name>
<reference evidence="2" key="1">
    <citation type="journal article" date="2022" name="Mol. Ecol. Resour.">
        <title>The genomes of chicory, endive, great burdock and yacon provide insights into Asteraceae palaeo-polyploidization history and plant inulin production.</title>
        <authorList>
            <person name="Fan W."/>
            <person name="Wang S."/>
            <person name="Wang H."/>
            <person name="Wang A."/>
            <person name="Jiang F."/>
            <person name="Liu H."/>
            <person name="Zhao H."/>
            <person name="Xu D."/>
            <person name="Zhang Y."/>
        </authorList>
    </citation>
    <scope>NUCLEOTIDE SEQUENCE [LARGE SCALE GENOMIC DNA]</scope>
    <source>
        <strain evidence="2">cv. Yunnan</strain>
    </source>
</reference>
<accession>A0ACB8YB08</accession>
<gene>
    <name evidence="1" type="ORF">L1987_83159</name>
</gene>
<keyword evidence="2" id="KW-1185">Reference proteome</keyword>
<evidence type="ECO:0000313" key="2">
    <source>
        <dbReference type="Proteomes" id="UP001056120"/>
    </source>
</evidence>
<protein>
    <submittedName>
        <fullName evidence="1">Uncharacterized protein</fullName>
    </submittedName>
</protein>
<evidence type="ECO:0000313" key="1">
    <source>
        <dbReference type="EMBL" id="KAI3682847.1"/>
    </source>
</evidence>